<dbReference type="InParanoid" id="A0A667ZNW6"/>
<dbReference type="AlphaFoldDB" id="A0A667ZNW6"/>
<reference evidence="2" key="1">
    <citation type="submission" date="2019-06" db="EMBL/GenBank/DDBJ databases">
        <authorList>
            <consortium name="Wellcome Sanger Institute Data Sharing"/>
        </authorList>
    </citation>
    <scope>NUCLEOTIDE SEQUENCE [LARGE SCALE GENOMIC DNA]</scope>
</reference>
<sequence length="115" mass="13852">MHLIIRIIILSEPSVFFPQMEQTETVCRYCGISYLIFHEFHQLQTRLAEVEAELQELRQAAQQEKAQRETLELGRLEWERGVHLEVQRQAEAKEKRMREEQDKRNGEMERALREE</sequence>
<dbReference type="GeneTree" id="ENSGT01120000271951"/>
<evidence type="ECO:0000313" key="3">
    <source>
        <dbReference type="Proteomes" id="UP000472263"/>
    </source>
</evidence>
<accession>A0A667ZNW6</accession>
<protein>
    <submittedName>
        <fullName evidence="2">Uncharacterized protein</fullName>
    </submittedName>
</protein>
<dbReference type="Proteomes" id="UP000472263">
    <property type="component" value="Chromosome 13"/>
</dbReference>
<proteinExistence type="predicted"/>
<reference evidence="2" key="2">
    <citation type="submission" date="2025-08" db="UniProtKB">
        <authorList>
            <consortium name="Ensembl"/>
        </authorList>
    </citation>
    <scope>IDENTIFICATION</scope>
</reference>
<evidence type="ECO:0000256" key="1">
    <source>
        <dbReference type="SAM" id="MobiDB-lite"/>
    </source>
</evidence>
<feature type="region of interest" description="Disordered" evidence="1">
    <location>
        <begin position="89"/>
        <end position="115"/>
    </location>
</feature>
<evidence type="ECO:0000313" key="2">
    <source>
        <dbReference type="Ensembl" id="ENSMMDP00005037434.1"/>
    </source>
</evidence>
<keyword evidence="3" id="KW-1185">Reference proteome</keyword>
<reference evidence="2" key="3">
    <citation type="submission" date="2025-09" db="UniProtKB">
        <authorList>
            <consortium name="Ensembl"/>
        </authorList>
    </citation>
    <scope>IDENTIFICATION</scope>
</reference>
<organism evidence="2 3">
    <name type="scientific">Myripristis murdjan</name>
    <name type="common">pinecone soldierfish</name>
    <dbReference type="NCBI Taxonomy" id="586833"/>
    <lineage>
        <taxon>Eukaryota</taxon>
        <taxon>Metazoa</taxon>
        <taxon>Chordata</taxon>
        <taxon>Craniata</taxon>
        <taxon>Vertebrata</taxon>
        <taxon>Euteleostomi</taxon>
        <taxon>Actinopterygii</taxon>
        <taxon>Neopterygii</taxon>
        <taxon>Teleostei</taxon>
        <taxon>Neoteleostei</taxon>
        <taxon>Acanthomorphata</taxon>
        <taxon>Holocentriformes</taxon>
        <taxon>Holocentridae</taxon>
        <taxon>Myripristis</taxon>
    </lineage>
</organism>
<name>A0A667ZNW6_9TELE</name>
<dbReference type="Ensembl" id="ENSMMDT00005038229.1">
    <property type="protein sequence ID" value="ENSMMDP00005037434.1"/>
    <property type="gene ID" value="ENSMMDG00005017459.1"/>
</dbReference>